<dbReference type="FunFam" id="1.10.287.610:FF:000001">
    <property type="entry name" value="30S ribosomal protein S2"/>
    <property type="match status" value="1"/>
</dbReference>
<dbReference type="NCBIfam" id="TIGR01011">
    <property type="entry name" value="rpsB_bact"/>
    <property type="match status" value="1"/>
</dbReference>
<evidence type="ECO:0000313" key="6">
    <source>
        <dbReference type="EMBL" id="AFQ93844.1"/>
    </source>
</evidence>
<comment type="similarity">
    <text evidence="1 5">Belongs to the universal ribosomal protein uS2 family.</text>
</comment>
<geneLocation type="chloroplast" evidence="6"/>
<dbReference type="PANTHER" id="PTHR12534">
    <property type="entry name" value="30S RIBOSOMAL PROTEIN S2 PROKARYOTIC AND ORGANELLAR"/>
    <property type="match status" value="1"/>
</dbReference>
<dbReference type="InterPro" id="IPR023591">
    <property type="entry name" value="Ribosomal_uS2_flav_dom_sf"/>
</dbReference>
<dbReference type="InterPro" id="IPR005706">
    <property type="entry name" value="Ribosomal_uS2_bac/mit/plastid"/>
</dbReference>
<dbReference type="GO" id="GO:0003735">
    <property type="term" value="F:structural constituent of ribosome"/>
    <property type="evidence" value="ECO:0007669"/>
    <property type="project" value="InterPro"/>
</dbReference>
<dbReference type="Pfam" id="PF00318">
    <property type="entry name" value="Ribosomal_S2"/>
    <property type="match status" value="1"/>
</dbReference>
<keyword evidence="3 5" id="KW-0687">Ribonucleoprotein</keyword>
<dbReference type="GO" id="GO:0009507">
    <property type="term" value="C:chloroplast"/>
    <property type="evidence" value="ECO:0007669"/>
    <property type="project" value="UniProtKB-SubCell"/>
</dbReference>
<dbReference type="CDD" id="cd01425">
    <property type="entry name" value="RPS2"/>
    <property type="match status" value="1"/>
</dbReference>
<evidence type="ECO:0000256" key="2">
    <source>
        <dbReference type="ARBA" id="ARBA00022980"/>
    </source>
</evidence>
<evidence type="ECO:0000256" key="4">
    <source>
        <dbReference type="ARBA" id="ARBA00035155"/>
    </source>
</evidence>
<keyword evidence="2 5" id="KW-0689">Ribosomal protein</keyword>
<dbReference type="PRINTS" id="PR00395">
    <property type="entry name" value="RIBOSOMALS2"/>
</dbReference>
<organism evidence="6">
    <name type="scientific">Trebouxiophyceae sp. MX-AZ01</name>
    <dbReference type="NCBI Taxonomy" id="1208065"/>
    <lineage>
        <taxon>Eukaryota</taxon>
        <taxon>Viridiplantae</taxon>
        <taxon>Chlorophyta</taxon>
        <taxon>core chlorophytes</taxon>
        <taxon>Trebouxiophyceae</taxon>
    </lineage>
</organism>
<dbReference type="RefSeq" id="YP_006666489.1">
    <property type="nucleotide sequence ID" value="NC_018569.1"/>
</dbReference>
<gene>
    <name evidence="5 6" type="primary">rps2</name>
</gene>
<name>J7K8N3_9CHLO</name>
<evidence type="ECO:0000256" key="1">
    <source>
        <dbReference type="ARBA" id="ARBA00006242"/>
    </source>
</evidence>
<dbReference type="EMBL" id="JX402620">
    <property type="protein sequence ID" value="AFQ93844.1"/>
    <property type="molecule type" value="Genomic_DNA"/>
</dbReference>
<dbReference type="HAMAP" id="MF_00291_B">
    <property type="entry name" value="Ribosomal_uS2_B"/>
    <property type="match status" value="1"/>
</dbReference>
<dbReference type="AlphaFoldDB" id="J7K8N3"/>
<dbReference type="SUPFAM" id="SSF52313">
    <property type="entry name" value="Ribosomal protein S2"/>
    <property type="match status" value="1"/>
</dbReference>
<evidence type="ECO:0000256" key="5">
    <source>
        <dbReference type="HAMAP-Rule" id="MF_00291"/>
    </source>
</evidence>
<dbReference type="GO" id="GO:0005763">
    <property type="term" value="C:mitochondrial small ribosomal subunit"/>
    <property type="evidence" value="ECO:0007669"/>
    <property type="project" value="TreeGrafter"/>
</dbReference>
<protein>
    <recommendedName>
        <fullName evidence="4 5">Small ribosomal subunit protein uS2c</fullName>
    </recommendedName>
</protein>
<keyword evidence="6" id="KW-0934">Plastid</keyword>
<dbReference type="GeneID" id="13543555"/>
<sequence length="230" mass="25766">MIEMGLHFGHQAKKWNPKMAPYIYTKRNGVHIIDLIQTCLYMRQATRFLTESAAKGDTFLFVGTKRQAAGLIAKVASESNSFYVNQRWLGGMLTNWQTLRSSIAKLNRLEARERSGELDSLLKKEAAVCRKQRDRLAKYLGGVRDMARLPDVVIIVGQPEEMNAVRECRKLGIRTVTVLDTNCDPTVADLFVPANDDSATSLRFVLHAFLDAILRGRAVAGEGFTPSKHL</sequence>
<keyword evidence="6" id="KW-0150">Chloroplast</keyword>
<dbReference type="PANTHER" id="PTHR12534:SF0">
    <property type="entry name" value="SMALL RIBOSOMAL SUBUNIT PROTEIN US2M"/>
    <property type="match status" value="1"/>
</dbReference>
<accession>J7K8N3</accession>
<comment type="subcellular location">
    <subcellularLocation>
        <location evidence="5">Plastid</location>
        <location evidence="5">Chloroplast</location>
    </subcellularLocation>
</comment>
<evidence type="ECO:0000256" key="3">
    <source>
        <dbReference type="ARBA" id="ARBA00023274"/>
    </source>
</evidence>
<proteinExistence type="inferred from homology"/>
<dbReference type="Gene3D" id="3.40.50.10490">
    <property type="entry name" value="Glucose-6-phosphate isomerase like protein, domain 1"/>
    <property type="match status" value="1"/>
</dbReference>
<dbReference type="InterPro" id="IPR001865">
    <property type="entry name" value="Ribosomal_uS2"/>
</dbReference>
<dbReference type="GO" id="GO:0006412">
    <property type="term" value="P:translation"/>
    <property type="evidence" value="ECO:0007669"/>
    <property type="project" value="UniProtKB-UniRule"/>
</dbReference>
<reference evidence="6" key="1">
    <citation type="journal article" date="2012" name="Eukaryot. Cell">
        <title>Complete Mitochondrial and Plastid Genomes of the Green Microalga Trebouxiophyceae sp. Strain MX-AZ01 Isolated from a Highly Acidic Geothermal Lake.</title>
        <authorList>
            <person name="Servin-Garciduenas L.E."/>
            <person name="Martinez-Romero E."/>
        </authorList>
    </citation>
    <scope>NUCLEOTIDE SEQUENCE</scope>
    <source>
        <strain evidence="6">MX-AZ01</strain>
    </source>
</reference>
<dbReference type="Gene3D" id="1.10.287.610">
    <property type="entry name" value="Helix hairpin bin"/>
    <property type="match status" value="1"/>
</dbReference>